<organism evidence="2 3">
    <name type="scientific">Gossypium schwendimanii</name>
    <name type="common">Cotton</name>
    <dbReference type="NCBI Taxonomy" id="34291"/>
    <lineage>
        <taxon>Eukaryota</taxon>
        <taxon>Viridiplantae</taxon>
        <taxon>Streptophyta</taxon>
        <taxon>Embryophyta</taxon>
        <taxon>Tracheophyta</taxon>
        <taxon>Spermatophyta</taxon>
        <taxon>Magnoliopsida</taxon>
        <taxon>eudicotyledons</taxon>
        <taxon>Gunneridae</taxon>
        <taxon>Pentapetalae</taxon>
        <taxon>rosids</taxon>
        <taxon>malvids</taxon>
        <taxon>Malvales</taxon>
        <taxon>Malvaceae</taxon>
        <taxon>Malvoideae</taxon>
        <taxon>Gossypium</taxon>
    </lineage>
</organism>
<proteinExistence type="predicted"/>
<gene>
    <name evidence="2" type="ORF">Goshw_027376</name>
</gene>
<dbReference type="Proteomes" id="UP000593576">
    <property type="component" value="Unassembled WGS sequence"/>
</dbReference>
<dbReference type="EMBL" id="JABFAF010000003">
    <property type="protein sequence ID" value="MBA0851840.1"/>
    <property type="molecule type" value="Genomic_DNA"/>
</dbReference>
<accession>A0A7J9KZF3</accession>
<feature type="compositionally biased region" description="Polar residues" evidence="1">
    <location>
        <begin position="1"/>
        <end position="10"/>
    </location>
</feature>
<dbReference type="OrthoDB" id="1001946at2759"/>
<protein>
    <submittedName>
        <fullName evidence="2">Uncharacterized protein</fullName>
    </submittedName>
</protein>
<comment type="caution">
    <text evidence="2">The sequence shown here is derived from an EMBL/GenBank/DDBJ whole genome shotgun (WGS) entry which is preliminary data.</text>
</comment>
<dbReference type="SUPFAM" id="SSF53474">
    <property type="entry name" value="alpha/beta-Hydrolases"/>
    <property type="match status" value="1"/>
</dbReference>
<evidence type="ECO:0000256" key="1">
    <source>
        <dbReference type="SAM" id="MobiDB-lite"/>
    </source>
</evidence>
<dbReference type="AlphaFoldDB" id="A0A7J9KZF3"/>
<name>A0A7J9KZF3_GOSSC</name>
<sequence>MASLPPSNGQTEDKESPSKSSLAQDNSSPLVVLAHGAGAPSSFDWMISEWNEMLKKALNAVEVVTFDYPAHFTFLII</sequence>
<evidence type="ECO:0000313" key="2">
    <source>
        <dbReference type="EMBL" id="MBA0851840.1"/>
    </source>
</evidence>
<keyword evidence="3" id="KW-1185">Reference proteome</keyword>
<evidence type="ECO:0000313" key="3">
    <source>
        <dbReference type="Proteomes" id="UP000593576"/>
    </source>
</evidence>
<feature type="region of interest" description="Disordered" evidence="1">
    <location>
        <begin position="1"/>
        <end position="26"/>
    </location>
</feature>
<reference evidence="2 3" key="1">
    <citation type="journal article" date="2019" name="Genome Biol. Evol.">
        <title>Insights into the evolution of the New World diploid cottons (Gossypium, subgenus Houzingenia) based on genome sequencing.</title>
        <authorList>
            <person name="Grover C.E."/>
            <person name="Arick M.A. 2nd"/>
            <person name="Thrash A."/>
            <person name="Conover J.L."/>
            <person name="Sanders W.S."/>
            <person name="Peterson D.G."/>
            <person name="Frelichowski J.E."/>
            <person name="Scheffler J.A."/>
            <person name="Scheffler B.E."/>
            <person name="Wendel J.F."/>
        </authorList>
    </citation>
    <scope>NUCLEOTIDE SEQUENCE [LARGE SCALE GENOMIC DNA]</scope>
    <source>
        <strain evidence="2">1</strain>
        <tissue evidence="2">Leaf</tissue>
    </source>
</reference>
<dbReference type="InterPro" id="IPR029058">
    <property type="entry name" value="AB_hydrolase_fold"/>
</dbReference>